<dbReference type="AlphaFoldDB" id="F6ZW39"/>
<dbReference type="PANTHER" id="PTHR13794:SF58">
    <property type="entry name" value="MITOCHONDRIAL ENOLASE SUPERFAMILY MEMBER 1"/>
    <property type="match status" value="1"/>
</dbReference>
<dbReference type="InterPro" id="IPR046945">
    <property type="entry name" value="RHMD-like"/>
</dbReference>
<dbReference type="Gene3D" id="3.20.20.120">
    <property type="entry name" value="Enolase-like C-terminal domain"/>
    <property type="match status" value="1"/>
</dbReference>
<protein>
    <recommendedName>
        <fullName evidence="8">Mitochondrial enolase superfamily member 1</fullName>
        <ecNumber evidence="3">4.2.1.68</ecNumber>
    </recommendedName>
    <alternativeName>
        <fullName evidence="9">L-fuconate dehydratase</fullName>
    </alternativeName>
</protein>
<dbReference type="SFLD" id="SFLDG00179">
    <property type="entry name" value="mandelate_racemase"/>
    <property type="match status" value="1"/>
</dbReference>
<dbReference type="Ensembl" id="ENSCINT00000026658.2">
    <property type="protein sequence ID" value="ENSCINP00000026412.2"/>
    <property type="gene ID" value="ENSCING00000014676.2"/>
</dbReference>
<dbReference type="PROSITE" id="PS00909">
    <property type="entry name" value="MR_MLE_2"/>
    <property type="match status" value="1"/>
</dbReference>
<dbReference type="Gene3D" id="3.30.390.10">
    <property type="entry name" value="Enolase-like, N-terminal domain"/>
    <property type="match status" value="1"/>
</dbReference>
<dbReference type="InterPro" id="IPR013342">
    <property type="entry name" value="Mandelate_racemase_C"/>
</dbReference>
<reference evidence="12" key="1">
    <citation type="journal article" date="2002" name="Science">
        <title>The draft genome of Ciona intestinalis: insights into chordate and vertebrate origins.</title>
        <authorList>
            <person name="Dehal P."/>
            <person name="Satou Y."/>
            <person name="Campbell R.K."/>
            <person name="Chapman J."/>
            <person name="Degnan B."/>
            <person name="De Tomaso A."/>
            <person name="Davidson B."/>
            <person name="Di Gregorio A."/>
            <person name="Gelpke M."/>
            <person name="Goodstein D.M."/>
            <person name="Harafuji N."/>
            <person name="Hastings K.E."/>
            <person name="Ho I."/>
            <person name="Hotta K."/>
            <person name="Huang W."/>
            <person name="Kawashima T."/>
            <person name="Lemaire P."/>
            <person name="Martinez D."/>
            <person name="Meinertzhagen I.A."/>
            <person name="Necula S."/>
            <person name="Nonaka M."/>
            <person name="Putnam N."/>
            <person name="Rash S."/>
            <person name="Saiga H."/>
            <person name="Satake M."/>
            <person name="Terry A."/>
            <person name="Yamada L."/>
            <person name="Wang H.G."/>
            <person name="Awazu S."/>
            <person name="Azumi K."/>
            <person name="Boore J."/>
            <person name="Branno M."/>
            <person name="Chin-Bow S."/>
            <person name="DeSantis R."/>
            <person name="Doyle S."/>
            <person name="Francino P."/>
            <person name="Keys D.N."/>
            <person name="Haga S."/>
            <person name="Hayashi H."/>
            <person name="Hino K."/>
            <person name="Imai K.S."/>
            <person name="Inaba K."/>
            <person name="Kano S."/>
            <person name="Kobayashi K."/>
            <person name="Kobayashi M."/>
            <person name="Lee B.I."/>
            <person name="Makabe K.W."/>
            <person name="Manohar C."/>
            <person name="Matassi G."/>
            <person name="Medina M."/>
            <person name="Mochizuki Y."/>
            <person name="Mount S."/>
            <person name="Morishita T."/>
            <person name="Miura S."/>
            <person name="Nakayama A."/>
            <person name="Nishizaka S."/>
            <person name="Nomoto H."/>
            <person name="Ohta F."/>
            <person name="Oishi K."/>
            <person name="Rigoutsos I."/>
            <person name="Sano M."/>
            <person name="Sasaki A."/>
            <person name="Sasakura Y."/>
            <person name="Shoguchi E."/>
            <person name="Shin-i T."/>
            <person name="Spagnuolo A."/>
            <person name="Stainier D."/>
            <person name="Suzuki M.M."/>
            <person name="Tassy O."/>
            <person name="Takatori N."/>
            <person name="Tokuoka M."/>
            <person name="Yagi K."/>
            <person name="Yoshizaki F."/>
            <person name="Wada S."/>
            <person name="Zhang C."/>
            <person name="Hyatt P.D."/>
            <person name="Larimer F."/>
            <person name="Detter C."/>
            <person name="Doggett N."/>
            <person name="Glavina T."/>
            <person name="Hawkins T."/>
            <person name="Richardson P."/>
            <person name="Lucas S."/>
            <person name="Kohara Y."/>
            <person name="Levine M."/>
            <person name="Satoh N."/>
            <person name="Rokhsar D.S."/>
        </authorList>
    </citation>
    <scope>NUCLEOTIDE SEQUENCE [LARGE SCALE GENOMIC DNA]</scope>
</reference>
<dbReference type="SMART" id="SM00922">
    <property type="entry name" value="MR_MLE"/>
    <property type="match status" value="1"/>
</dbReference>
<evidence type="ECO:0000256" key="8">
    <source>
        <dbReference type="ARBA" id="ARBA00073815"/>
    </source>
</evidence>
<dbReference type="Pfam" id="PF13378">
    <property type="entry name" value="MR_MLE_C"/>
    <property type="match status" value="1"/>
</dbReference>
<evidence type="ECO:0000256" key="6">
    <source>
        <dbReference type="ARBA" id="ARBA00023239"/>
    </source>
</evidence>
<dbReference type="GO" id="GO:0016052">
    <property type="term" value="P:carbohydrate catabolic process"/>
    <property type="evidence" value="ECO:0000318"/>
    <property type="project" value="GO_Central"/>
</dbReference>
<dbReference type="SFLD" id="SFLDF00111">
    <property type="entry name" value="L-fuconate_dehydratase"/>
    <property type="match status" value="1"/>
</dbReference>
<evidence type="ECO:0000259" key="10">
    <source>
        <dbReference type="SMART" id="SM00922"/>
    </source>
</evidence>
<sequence length="445" mass="50175">MEVTGKITKIDVCDVRFPTSLEHHGSDAMHGEVDYSAAYVTMATDADDVIGCGLTFSLGRGNDILVKAIEVIRGHVIGRQLSDIYSNFGKFCREITQEGQLRWLGPEKGVIHMASAAIFNALWDLWGKKCGKPVWKLLAEMSPHEVVSLVDFSYITDVLTKDEALKLLTRNKGTQKERELILMEKGFPAYTTSTAWLGYSDETLVKKCREALVEGWTKFKMKVGSNVDDDKRRAKLIRDEIGYNCDLMMDANQKWDVKEAIEWMKQLVEFRPLWIEEPTCPDDVIGHATIAKALSPHNVGVATGEQCQNRVVFKQLLQVDGLKFLQIDSCRVGSINENIAILLMAAKFNVPVCPHAGGVGLCELVQHIIMFDYLCVSATNEQRMCEYVDHLHEHFIEPVVIQNTCYMPPKKPGYSSEMKKDSVENYKFPDGKIWKDLIEGGKFVQ</sequence>
<keyword evidence="12" id="KW-1185">Reference proteome</keyword>
<evidence type="ECO:0000256" key="3">
    <source>
        <dbReference type="ARBA" id="ARBA00013142"/>
    </source>
</evidence>
<dbReference type="Proteomes" id="UP000008144">
    <property type="component" value="Unassembled WGS sequence"/>
</dbReference>
<reference evidence="11" key="3">
    <citation type="submission" date="2025-09" db="UniProtKB">
        <authorList>
            <consortium name="Ensembl"/>
        </authorList>
    </citation>
    <scope>IDENTIFICATION</scope>
</reference>
<dbReference type="GeneTree" id="ENSGT00390000014290"/>
<dbReference type="FunFam" id="3.20.20.120:FF:000007">
    <property type="entry name" value="Mitochondrial enolase superfamily member 1"/>
    <property type="match status" value="1"/>
</dbReference>
<dbReference type="EC" id="4.2.1.68" evidence="3"/>
<dbReference type="Pfam" id="PF02746">
    <property type="entry name" value="MR_MLE_N"/>
    <property type="match status" value="1"/>
</dbReference>
<dbReference type="GO" id="GO:0050023">
    <property type="term" value="F:L-fuconate dehydratase activity"/>
    <property type="evidence" value="ECO:0007669"/>
    <property type="project" value="UniProtKB-EC"/>
</dbReference>
<feature type="domain" description="Mandelate racemase/muconate lactonizing enzyme C-terminal" evidence="10">
    <location>
        <begin position="201"/>
        <end position="297"/>
    </location>
</feature>
<organism evidence="11 12">
    <name type="scientific">Ciona intestinalis</name>
    <name type="common">Transparent sea squirt</name>
    <name type="synonym">Ascidia intestinalis</name>
    <dbReference type="NCBI Taxonomy" id="7719"/>
    <lineage>
        <taxon>Eukaryota</taxon>
        <taxon>Metazoa</taxon>
        <taxon>Chordata</taxon>
        <taxon>Tunicata</taxon>
        <taxon>Ascidiacea</taxon>
        <taxon>Phlebobranchia</taxon>
        <taxon>Cionidae</taxon>
        <taxon>Ciona</taxon>
    </lineage>
</organism>
<accession>F6ZW39</accession>
<dbReference type="InterPro" id="IPR029017">
    <property type="entry name" value="Enolase-like_N"/>
</dbReference>
<dbReference type="STRING" id="7719.ENSCINP00000026412"/>
<evidence type="ECO:0000256" key="1">
    <source>
        <dbReference type="ARBA" id="ARBA00001737"/>
    </source>
</evidence>
<dbReference type="PANTHER" id="PTHR13794">
    <property type="entry name" value="ENOLASE SUPERFAMILY, MANDELATE RACEMASE"/>
    <property type="match status" value="1"/>
</dbReference>
<dbReference type="SUPFAM" id="SSF51604">
    <property type="entry name" value="Enolase C-terminal domain-like"/>
    <property type="match status" value="1"/>
</dbReference>
<dbReference type="HOGENOM" id="CLU_030273_2_0_1"/>
<comment type="similarity">
    <text evidence="7">Belongs to the mandelate racemase/muconate lactonizing enzyme family. ENOSF1 subfamily.</text>
</comment>
<dbReference type="InParanoid" id="F6ZW39"/>
<dbReference type="InterPro" id="IPR029065">
    <property type="entry name" value="Enolase_C-like"/>
</dbReference>
<dbReference type="OMA" id="SGAIDVC"/>
<dbReference type="InterPro" id="IPR036849">
    <property type="entry name" value="Enolase-like_C_sf"/>
</dbReference>
<keyword evidence="4" id="KW-0479">Metal-binding</keyword>
<evidence type="ECO:0000256" key="4">
    <source>
        <dbReference type="ARBA" id="ARBA00022723"/>
    </source>
</evidence>
<dbReference type="GO" id="GO:0016836">
    <property type="term" value="F:hydro-lyase activity"/>
    <property type="evidence" value="ECO:0000318"/>
    <property type="project" value="GO_Central"/>
</dbReference>
<dbReference type="InterPro" id="IPR018110">
    <property type="entry name" value="Mandel_Rmase/mucon_lact_enz_CS"/>
</dbReference>
<comment type="catalytic activity">
    <reaction evidence="1">
        <text>L-fuconate = 2-dehydro-3-deoxy-L-fuconate + H2O</text>
        <dbReference type="Rhea" id="RHEA:22772"/>
        <dbReference type="ChEBI" id="CHEBI:15377"/>
        <dbReference type="ChEBI" id="CHEBI:21291"/>
        <dbReference type="ChEBI" id="CHEBI:37448"/>
        <dbReference type="EC" id="4.2.1.68"/>
    </reaction>
</comment>
<evidence type="ECO:0000313" key="12">
    <source>
        <dbReference type="Proteomes" id="UP000008144"/>
    </source>
</evidence>
<name>F6ZW39_CIOIN</name>
<proteinExistence type="inferred from homology"/>
<keyword evidence="5" id="KW-0460">Magnesium</keyword>
<evidence type="ECO:0000256" key="5">
    <source>
        <dbReference type="ARBA" id="ARBA00022842"/>
    </source>
</evidence>
<dbReference type="SUPFAM" id="SSF54826">
    <property type="entry name" value="Enolase N-terminal domain-like"/>
    <property type="match status" value="1"/>
</dbReference>
<evidence type="ECO:0000256" key="7">
    <source>
        <dbReference type="ARBA" id="ARBA00061144"/>
    </source>
</evidence>
<evidence type="ECO:0000256" key="2">
    <source>
        <dbReference type="ARBA" id="ARBA00001946"/>
    </source>
</evidence>
<keyword evidence="6" id="KW-0456">Lyase</keyword>
<comment type="cofactor">
    <cofactor evidence="2">
        <name>Mg(2+)</name>
        <dbReference type="ChEBI" id="CHEBI:18420"/>
    </cofactor>
</comment>
<dbReference type="CDD" id="cd03324">
    <property type="entry name" value="rTSbeta_L-fuconate_dehydratase"/>
    <property type="match status" value="1"/>
</dbReference>
<dbReference type="GO" id="GO:0009063">
    <property type="term" value="P:amino acid catabolic process"/>
    <property type="evidence" value="ECO:0007669"/>
    <property type="project" value="InterPro"/>
</dbReference>
<gene>
    <name evidence="11" type="primary">LOC100181037</name>
</gene>
<dbReference type="InterPro" id="IPR013341">
    <property type="entry name" value="Mandelate_racemase_N_dom"/>
</dbReference>
<reference evidence="11" key="2">
    <citation type="submission" date="2025-08" db="UniProtKB">
        <authorList>
            <consortium name="Ensembl"/>
        </authorList>
    </citation>
    <scope>IDENTIFICATION</scope>
</reference>
<dbReference type="GO" id="GO:0000287">
    <property type="term" value="F:magnesium ion binding"/>
    <property type="evidence" value="ECO:0000318"/>
    <property type="project" value="GO_Central"/>
</dbReference>
<dbReference type="InterPro" id="IPR034610">
    <property type="entry name" value="L-fuconate_dehydratase"/>
</dbReference>
<evidence type="ECO:0000313" key="11">
    <source>
        <dbReference type="Ensembl" id="ENSCINP00000026412.2"/>
    </source>
</evidence>
<evidence type="ECO:0000256" key="9">
    <source>
        <dbReference type="ARBA" id="ARBA00078003"/>
    </source>
</evidence>
<dbReference type="SFLD" id="SFLDS00001">
    <property type="entry name" value="Enolase"/>
    <property type="match status" value="1"/>
</dbReference>